<dbReference type="Pfam" id="PF09820">
    <property type="entry name" value="AAA-ATPase_like"/>
    <property type="match status" value="1"/>
</dbReference>
<feature type="domain" description="AAA-ATPase-like" evidence="1">
    <location>
        <begin position="9"/>
        <end position="201"/>
    </location>
</feature>
<dbReference type="Proteomes" id="UP000731465">
    <property type="component" value="Unassembled WGS sequence"/>
</dbReference>
<dbReference type="EMBL" id="JAGFNY010000021">
    <property type="protein sequence ID" value="MBW7570562.1"/>
    <property type="molecule type" value="Genomic_DNA"/>
</dbReference>
<name>A0ABS7DGZ9_9GAMM</name>
<organism evidence="2 3">
    <name type="scientific">Succinivibrio faecicola</name>
    <dbReference type="NCBI Taxonomy" id="2820300"/>
    <lineage>
        <taxon>Bacteria</taxon>
        <taxon>Pseudomonadati</taxon>
        <taxon>Pseudomonadota</taxon>
        <taxon>Gammaproteobacteria</taxon>
        <taxon>Aeromonadales</taxon>
        <taxon>Succinivibrionaceae</taxon>
        <taxon>Succinivibrio</taxon>
    </lineage>
</organism>
<dbReference type="Gene3D" id="3.40.50.300">
    <property type="entry name" value="P-loop containing nucleotide triphosphate hydrolases"/>
    <property type="match status" value="1"/>
</dbReference>
<dbReference type="InterPro" id="IPR027417">
    <property type="entry name" value="P-loop_NTPase"/>
</dbReference>
<protein>
    <submittedName>
        <fullName evidence="2">AAA family ATPase</fullName>
    </submittedName>
</protein>
<evidence type="ECO:0000259" key="1">
    <source>
        <dbReference type="Pfam" id="PF09820"/>
    </source>
</evidence>
<dbReference type="PANTHER" id="PTHR34825:SF1">
    <property type="entry name" value="AAA-ATPASE-LIKE DOMAIN-CONTAINING PROTEIN"/>
    <property type="match status" value="1"/>
</dbReference>
<dbReference type="PANTHER" id="PTHR34825">
    <property type="entry name" value="CONSERVED PROTEIN, WITH A WEAK D-GALACTARATE DEHYDRATASE/ALTRONATE HYDROLASE DOMAIN"/>
    <property type="match status" value="1"/>
</dbReference>
<dbReference type="RefSeq" id="WP_219937786.1">
    <property type="nucleotide sequence ID" value="NZ_JAGFNY010000021.1"/>
</dbReference>
<dbReference type="Pfam" id="PF08011">
    <property type="entry name" value="PDDEXK_9"/>
    <property type="match status" value="1"/>
</dbReference>
<reference evidence="2 3" key="1">
    <citation type="submission" date="2021-03" db="EMBL/GenBank/DDBJ databases">
        <title>Succinivibrio sp. nov. isolated from feces of cow.</title>
        <authorList>
            <person name="Choi J.-Y."/>
        </authorList>
    </citation>
    <scope>NUCLEOTIDE SEQUENCE [LARGE SCALE GENOMIC DNA]</scope>
    <source>
        <strain evidence="2 3">AGMB01872</strain>
    </source>
</reference>
<dbReference type="InterPro" id="IPR012547">
    <property type="entry name" value="PDDEXK_9"/>
</dbReference>
<sequence length="541" mass="62058">MKTISISGSFTDFFSRNYIYIDKTETIYKLLKMQKKVFISRPRRFGKSVTLDTIGTLFEKGVAPYFKGTWIYDKWTEPTYPVLKISFLDYSVTDINEFKRRFIKDISTFAKKYNVEGYREDIETDGSLASLLYALKEHNQSIVFLIDEYDCQLVANIDNPNLYEKFREIIRRIYATFKTYNEAIKFLAVTGVTRLKDATIFSVGSDIVDISNKSAYSQLIGFTKEEIKTFYIDYLKLATAYENNVSVDNVTDTQINAMLDKIAYNYDGYCFDEDYEKKVFSTWSVNNFLQSILEKEKVHFGDYWFDNGGLPSILAKNIEKSKINLFDYLNKDHLIEVSRNSFLNPTSLLDIDNNVLLCQTGYLTLRSSLSSGDSIISLGFPNREVYDSLTQLMAIKALKKETSVNVDGKNILDEGNAKQIIDLFNTALNTVSYDKFPLNSESSVQGYICIYLKAAGAKVSAEVHSSKGRADLVIERLHRRIVIELKYADSDPLAKTKLNEAIEQIKNRDYGNVLPQKELIRIAAVYNADPHVRAIREYQQV</sequence>
<keyword evidence="3" id="KW-1185">Reference proteome</keyword>
<evidence type="ECO:0000313" key="3">
    <source>
        <dbReference type="Proteomes" id="UP000731465"/>
    </source>
</evidence>
<comment type="caution">
    <text evidence="2">The sequence shown here is derived from an EMBL/GenBank/DDBJ whole genome shotgun (WGS) entry which is preliminary data.</text>
</comment>
<dbReference type="InterPro" id="IPR018631">
    <property type="entry name" value="AAA-ATPase-like_dom"/>
</dbReference>
<proteinExistence type="predicted"/>
<evidence type="ECO:0000313" key="2">
    <source>
        <dbReference type="EMBL" id="MBW7570562.1"/>
    </source>
</evidence>
<accession>A0ABS7DGZ9</accession>
<gene>
    <name evidence="2" type="ORF">J5V48_06620</name>
</gene>